<evidence type="ECO:0000259" key="1">
    <source>
        <dbReference type="Pfam" id="PF21834"/>
    </source>
</evidence>
<dbReference type="Pfam" id="PF21834">
    <property type="entry name" value="DUF6894"/>
    <property type="match status" value="1"/>
</dbReference>
<gene>
    <name evidence="2" type="ORF">Q4F19_08005</name>
</gene>
<organism evidence="2 3">
    <name type="scientific">Sphingomonas natans</name>
    <dbReference type="NCBI Taxonomy" id="3063330"/>
    <lineage>
        <taxon>Bacteria</taxon>
        <taxon>Pseudomonadati</taxon>
        <taxon>Pseudomonadota</taxon>
        <taxon>Alphaproteobacteria</taxon>
        <taxon>Sphingomonadales</taxon>
        <taxon>Sphingomonadaceae</taxon>
        <taxon>Sphingomonas</taxon>
    </lineage>
</organism>
<protein>
    <recommendedName>
        <fullName evidence="1">DUF6894 domain-containing protein</fullName>
    </recommendedName>
</protein>
<dbReference type="InterPro" id="IPR054189">
    <property type="entry name" value="DUF6894"/>
</dbReference>
<evidence type="ECO:0000313" key="2">
    <source>
        <dbReference type="EMBL" id="MDO6414323.1"/>
    </source>
</evidence>
<feature type="domain" description="DUF6894" evidence="1">
    <location>
        <begin position="9"/>
        <end position="60"/>
    </location>
</feature>
<comment type="caution">
    <text evidence="2">The sequence shown here is derived from an EMBL/GenBank/DDBJ whole genome shotgun (WGS) entry which is preliminary data.</text>
</comment>
<dbReference type="RefSeq" id="WP_303541405.1">
    <property type="nucleotide sequence ID" value="NZ_JAUOTP010000003.1"/>
</dbReference>
<evidence type="ECO:0000313" key="3">
    <source>
        <dbReference type="Proteomes" id="UP001169764"/>
    </source>
</evidence>
<keyword evidence="3" id="KW-1185">Reference proteome</keyword>
<sequence>MAKFFIKLDGIEQREIEIDAETVEEARDRAIVTLGGYLQENPSYADHRQWRVDIQDALRRHQMYIIVACVEAAPRPNLASYESVAAHLPNGSGDVAL</sequence>
<proteinExistence type="predicted"/>
<name>A0ABT8Y7N0_9SPHN</name>
<dbReference type="EMBL" id="JAUOTP010000003">
    <property type="protein sequence ID" value="MDO6414323.1"/>
    <property type="molecule type" value="Genomic_DNA"/>
</dbReference>
<dbReference type="Proteomes" id="UP001169764">
    <property type="component" value="Unassembled WGS sequence"/>
</dbReference>
<accession>A0ABT8Y7N0</accession>
<reference evidence="2" key="1">
    <citation type="submission" date="2023-07" db="EMBL/GenBank/DDBJ databases">
        <authorList>
            <person name="Kim M."/>
        </authorList>
    </citation>
    <scope>NUCLEOTIDE SEQUENCE</scope>
    <source>
        <strain evidence="2">BIUV-7</strain>
    </source>
</reference>